<sequence length="120" mass="13822">MILEQRTYTVDIHKLKAWLGIWETYALPIQREHIATFDGTFLGMFVADVGVLNEVMHLWQHQSLASREQMRAAIESDPRWAIYRREVDQLAPMLAMRSVILRPTAFSPQLLIRSTAGLDA</sequence>
<comment type="caution">
    <text evidence="3">The sequence shown here is derived from an EMBL/GenBank/DDBJ whole genome shotgun (WGS) entry which is preliminary data.</text>
</comment>
<evidence type="ECO:0000259" key="2">
    <source>
        <dbReference type="Pfam" id="PF07978"/>
    </source>
</evidence>
<organism evidence="3 4">
    <name type="scientific">Paraburkholderia metrosideri</name>
    <dbReference type="NCBI Taxonomy" id="580937"/>
    <lineage>
        <taxon>Bacteria</taxon>
        <taxon>Pseudomonadati</taxon>
        <taxon>Pseudomonadota</taxon>
        <taxon>Betaproteobacteria</taxon>
        <taxon>Burkholderiales</taxon>
        <taxon>Burkholderiaceae</taxon>
        <taxon>Paraburkholderia</taxon>
    </lineage>
</organism>
<evidence type="ECO:0000313" key="4">
    <source>
        <dbReference type="Proteomes" id="UP001629432"/>
    </source>
</evidence>
<accession>A0ABW9DVY1</accession>
<dbReference type="RefSeq" id="WP_408234274.1">
    <property type="nucleotide sequence ID" value="NZ_JAQQCF010000012.1"/>
</dbReference>
<dbReference type="SUPFAM" id="SSF54909">
    <property type="entry name" value="Dimeric alpha+beta barrel"/>
    <property type="match status" value="1"/>
</dbReference>
<dbReference type="Gene3D" id="3.30.70.100">
    <property type="match status" value="1"/>
</dbReference>
<feature type="domain" description="NIPSNAP" evidence="2">
    <location>
        <begin position="4"/>
        <end position="108"/>
    </location>
</feature>
<dbReference type="Pfam" id="PF07978">
    <property type="entry name" value="NIPSNAP"/>
    <property type="match status" value="1"/>
</dbReference>
<dbReference type="EMBL" id="JAQQCF010000012">
    <property type="protein sequence ID" value="MFM0638132.1"/>
    <property type="molecule type" value="Genomic_DNA"/>
</dbReference>
<dbReference type="Proteomes" id="UP001629432">
    <property type="component" value="Unassembled WGS sequence"/>
</dbReference>
<protein>
    <submittedName>
        <fullName evidence="3">NIPSNAP family protein</fullName>
    </submittedName>
</protein>
<name>A0ABW9DVY1_9BURK</name>
<evidence type="ECO:0000313" key="3">
    <source>
        <dbReference type="EMBL" id="MFM0638132.1"/>
    </source>
</evidence>
<dbReference type="InterPro" id="IPR012577">
    <property type="entry name" value="NIPSNAP"/>
</dbReference>
<evidence type="ECO:0000256" key="1">
    <source>
        <dbReference type="ARBA" id="ARBA00005291"/>
    </source>
</evidence>
<dbReference type="InterPro" id="IPR011008">
    <property type="entry name" value="Dimeric_a/b-barrel"/>
</dbReference>
<keyword evidence="4" id="KW-1185">Reference proteome</keyword>
<dbReference type="PANTHER" id="PTHR21017:SF17">
    <property type="entry name" value="PROTEIN NIPSNAP"/>
    <property type="match status" value="1"/>
</dbReference>
<gene>
    <name evidence="3" type="ORF">PQQ63_15640</name>
</gene>
<proteinExistence type="inferred from homology"/>
<reference evidence="3 4" key="1">
    <citation type="journal article" date="2024" name="Chem. Sci.">
        <title>Discovery of megapolipeptins by genome mining of a Burkholderiales bacteria collection.</title>
        <authorList>
            <person name="Paulo B.S."/>
            <person name="Recchia M.J.J."/>
            <person name="Lee S."/>
            <person name="Fergusson C.H."/>
            <person name="Romanowski S.B."/>
            <person name="Hernandez A."/>
            <person name="Krull N."/>
            <person name="Liu D.Y."/>
            <person name="Cavanagh H."/>
            <person name="Bos A."/>
            <person name="Gray C.A."/>
            <person name="Murphy B.T."/>
            <person name="Linington R.G."/>
            <person name="Eustaquio A.S."/>
        </authorList>
    </citation>
    <scope>NUCLEOTIDE SEQUENCE [LARGE SCALE GENOMIC DNA]</scope>
    <source>
        <strain evidence="3 4">RL17-338-BIC-A</strain>
    </source>
</reference>
<dbReference type="InterPro" id="IPR051557">
    <property type="entry name" value="NipSnap_domain"/>
</dbReference>
<dbReference type="PANTHER" id="PTHR21017">
    <property type="entry name" value="NIPSNAP-RELATED"/>
    <property type="match status" value="1"/>
</dbReference>
<comment type="similarity">
    <text evidence="1">Belongs to the NipSnap family.</text>
</comment>